<keyword evidence="1" id="KW-0472">Membrane</keyword>
<reference evidence="2 3" key="1">
    <citation type="submission" date="2017-12" db="EMBL/GenBank/DDBJ databases">
        <title>Gene loss provides genomic basis for host adaptation in cereal stripe rust fungi.</title>
        <authorList>
            <person name="Xia C."/>
        </authorList>
    </citation>
    <scope>NUCLEOTIDE SEQUENCE [LARGE SCALE GENOMIC DNA]</scope>
    <source>
        <strain evidence="2 3">93TX-2</strain>
    </source>
</reference>
<feature type="transmembrane region" description="Helical" evidence="1">
    <location>
        <begin position="52"/>
        <end position="76"/>
    </location>
</feature>
<keyword evidence="3" id="KW-1185">Reference proteome</keyword>
<evidence type="ECO:0000256" key="1">
    <source>
        <dbReference type="SAM" id="Phobius"/>
    </source>
</evidence>
<dbReference type="AlphaFoldDB" id="A0A2S4VP59"/>
<organism evidence="2 3">
    <name type="scientific">Puccinia striiformis</name>
    <dbReference type="NCBI Taxonomy" id="27350"/>
    <lineage>
        <taxon>Eukaryota</taxon>
        <taxon>Fungi</taxon>
        <taxon>Dikarya</taxon>
        <taxon>Basidiomycota</taxon>
        <taxon>Pucciniomycotina</taxon>
        <taxon>Pucciniomycetes</taxon>
        <taxon>Pucciniales</taxon>
        <taxon>Pucciniaceae</taxon>
        <taxon>Puccinia</taxon>
    </lineage>
</organism>
<proteinExistence type="predicted"/>
<feature type="transmembrane region" description="Helical" evidence="1">
    <location>
        <begin position="9"/>
        <end position="32"/>
    </location>
</feature>
<dbReference type="EMBL" id="PKSM01000113">
    <property type="protein sequence ID" value="POW11170.1"/>
    <property type="molecule type" value="Genomic_DNA"/>
</dbReference>
<keyword evidence="1" id="KW-1133">Transmembrane helix</keyword>
<dbReference type="VEuPathDB" id="FungiDB:PSHT_08485"/>
<dbReference type="Proteomes" id="UP000238274">
    <property type="component" value="Unassembled WGS sequence"/>
</dbReference>
<reference evidence="3" key="2">
    <citation type="journal article" date="2018" name="BMC Genomics">
        <title>Genomic insights into host adaptation between the wheat stripe rust pathogen (Puccinia striiformis f. sp. tritici) and the barley stripe rust pathogen (Puccinia striiformis f. sp. hordei).</title>
        <authorList>
            <person name="Xia C."/>
            <person name="Wang M."/>
            <person name="Yin C."/>
            <person name="Cornejo O.E."/>
            <person name="Hulbert S.H."/>
            <person name="Chen X."/>
        </authorList>
    </citation>
    <scope>NUCLEOTIDE SEQUENCE [LARGE SCALE GENOMIC DNA]</scope>
    <source>
        <strain evidence="3">93TX-2</strain>
    </source>
</reference>
<evidence type="ECO:0000313" key="3">
    <source>
        <dbReference type="Proteomes" id="UP000238274"/>
    </source>
</evidence>
<name>A0A2S4VP59_9BASI</name>
<keyword evidence="1" id="KW-0812">Transmembrane</keyword>
<feature type="transmembrane region" description="Helical" evidence="1">
    <location>
        <begin position="144"/>
        <end position="164"/>
    </location>
</feature>
<dbReference type="OrthoDB" id="2495895at2759"/>
<gene>
    <name evidence="2" type="ORF">PSHT_08485</name>
</gene>
<sequence>MSHSRDRQLLYSTLGGLQPGGMCLAWVAGATICEALRLTQRFDPETSWDKRIFVYFSLFMSVTLISLFQALVYWNAVVNYGQYRKLIEITDIFRRPWEVRGFLVFSSTAEAYECLVETSGFLYYSYDVWRSDVGKIKIWKLPTIKVFICVLYVGVTGVFIRRIISSFAVLKIAGGRPPVEKWPTYRAIDLIEGAVLTFLKAYDLVKSGAVEKLLGSRDDSLAFCWNSLCCLCQTAIFPTVFDLIAVSLPAPNGVSGTAYALSSAILILKAYQRLAVVDASLPFANRSISAELHLFGPIVAISAALGDMTLPSDEPCCSLENCLTREMNQTSQSVGDSNQERPVHHSLTHILMVEHSRLPQRGKGKIRLDLWSIIHIQNLLEKRLQRQI</sequence>
<protein>
    <submittedName>
        <fullName evidence="2">Uncharacterized protein</fullName>
    </submittedName>
</protein>
<evidence type="ECO:0000313" key="2">
    <source>
        <dbReference type="EMBL" id="POW11170.1"/>
    </source>
</evidence>
<reference evidence="3" key="3">
    <citation type="journal article" date="2018" name="Mol. Plant Microbe Interact.">
        <title>Genome sequence resources for the wheat stripe rust pathogen (Puccinia striiformis f. sp. tritici) and the barley stripe rust pathogen (Puccinia striiformis f. sp. hordei).</title>
        <authorList>
            <person name="Xia C."/>
            <person name="Wang M."/>
            <person name="Yin C."/>
            <person name="Cornejo O.E."/>
            <person name="Hulbert S.H."/>
            <person name="Chen X."/>
        </authorList>
    </citation>
    <scope>NUCLEOTIDE SEQUENCE [LARGE SCALE GENOMIC DNA]</scope>
    <source>
        <strain evidence="3">93TX-2</strain>
    </source>
</reference>
<accession>A0A2S4VP59</accession>
<comment type="caution">
    <text evidence="2">The sequence shown here is derived from an EMBL/GenBank/DDBJ whole genome shotgun (WGS) entry which is preliminary data.</text>
</comment>
<dbReference type="VEuPathDB" id="FungiDB:PSTT_10511"/>